<dbReference type="InterPro" id="IPR003599">
    <property type="entry name" value="Ig_sub"/>
</dbReference>
<keyword evidence="4" id="KW-1015">Disulfide bond</keyword>
<evidence type="ECO:0008006" key="13">
    <source>
        <dbReference type="Google" id="ProtNLM"/>
    </source>
</evidence>
<keyword evidence="5" id="KW-0325">Glycoprotein</keyword>
<dbReference type="AlphaFoldDB" id="A0A7R8WZE0"/>
<dbReference type="GO" id="GO:0050839">
    <property type="term" value="F:cell adhesion molecule binding"/>
    <property type="evidence" value="ECO:0007669"/>
    <property type="project" value="TreeGrafter"/>
</dbReference>
<dbReference type="OrthoDB" id="10028801at2759"/>
<dbReference type="GO" id="GO:0030154">
    <property type="term" value="P:cell differentiation"/>
    <property type="evidence" value="ECO:0007669"/>
    <property type="project" value="UniProtKB-ARBA"/>
</dbReference>
<evidence type="ECO:0000256" key="3">
    <source>
        <dbReference type="ARBA" id="ARBA00023136"/>
    </source>
</evidence>
<dbReference type="GO" id="GO:0098609">
    <property type="term" value="P:cell-cell adhesion"/>
    <property type="evidence" value="ECO:0007669"/>
    <property type="project" value="TreeGrafter"/>
</dbReference>
<dbReference type="PROSITE" id="PS50835">
    <property type="entry name" value="IG_LIKE"/>
    <property type="match status" value="7"/>
</dbReference>
<feature type="domain" description="Ig-like" evidence="9">
    <location>
        <begin position="752"/>
        <end position="854"/>
    </location>
</feature>
<sequence length="1274" mass="139081">SLHEESEAPSGTVKLTHFLPWPSPSKKKSDPVSLEHPRRQPSGLTSIGWMTLIESREAKKQKEDEEKQRRMNDTVNVREETREGEGGETRVTTISELTLRPTASDNEANITCRAIHNALLHRVLARSAILSVLYPPGQPEIIGYRQGESLRAPENVTLQCKSRGGNPPAELTWYKNGIRQDVPYTHFAMYQGAPESVSVFTFRTRPSDHHTSLRCEASNKLTPHPLIERRNLTVHFGPEKAMISGRNEGRVGEVLTEECVTTPSNPRASVDWMVDGLQVGGPSPAVSTHYERHEDGGWVTRSVFNVTIGEREKSLALSCHATNSELGTTVVEMHIIQVIHPPKNAPSIMGYSSAPLEAGNLLRLTCISIGGNPLPTLKWFRNDKEIKEGVVNMTNGEVATVELTKQLAEEDNGASWACEAHHPALPTPNRTQPLFISVFYPPSDVTIEMKPDQKLRAGKTASLTCTSEESNPTAVMTWFQNGVRIPTITASAGSGGDTAAVVEEEEIPGRHGGNKTRQVLRLPLTSEHDDGEITCQATNTRLRLSIHDVLLLSVRYKPVFPEESLETIHITEGEAAVLNVSARGNPKDITYTWEGKDGKALKGKGRVFADGPILNITRATKDDDGFFQVSAKNDEGRVKKKIHVSVKYPPVIREVSELAPVSTGDSPSLHCTVDGNPEPRIEWRRLDFPFSSRTNNGTAKLEGEGNKGRHGYRGYLNLLRVIQNDTGTFQCVASNDLGETSKDVNLLVKFKPEMDGIDGKGKAAAEEGGTAELDCVADGAPEPEFYWQRDGATIHQPSPPSSSTNRYSISKHKVSLVRWQSTLKISNVTSRDYGSYRCTAQNELGFGTLEVTLNFTSHPDPPLHVWVTNVTHQSMVIRWKPGFDGGLVQFFRVRYRILEDGQPVGGFRYLDVDPVGATSIRIDGLSLGTTYAVSVMAFNSKGESGYTLHRLVTTDNVAPPTSSPSATNVGSPPPSGFPSVPRFLIVAITVVGVALLFLNVLLVAWLVRRRLEPPVEPGMEGVIPEVLGNRNDLPQIVIIAVSVVGTVLLLINIVLVACFVRRKQGKKPLDSVTGSTTSDGTSSKSATMEMYPPSTYNDTVTGETLSSISEKSERYSHHDDSGDPYPEETAKRAHCTYLIDHIEPPPQYATYPPPPPSDTDSRRIAVSQDVESDREVYAEELRRSAYNQKLAQGERLLSRLGSPYPSGSNTLSNGAVRSGGGKPDLLVANGGGGLMMMNASASTLPRGLRAPILTTFQPTPPPTPPQSEGPGHLV</sequence>
<dbReference type="PANTHER" id="PTHR11640">
    <property type="entry name" value="NEPHRIN"/>
    <property type="match status" value="1"/>
</dbReference>
<keyword evidence="6" id="KW-0393">Immunoglobulin domain</keyword>
<dbReference type="SMART" id="SM00060">
    <property type="entry name" value="FN3"/>
    <property type="match status" value="1"/>
</dbReference>
<feature type="compositionally biased region" description="Polar residues" evidence="7">
    <location>
        <begin position="1205"/>
        <end position="1215"/>
    </location>
</feature>
<keyword evidence="2" id="KW-0677">Repeat</keyword>
<dbReference type="InterPro" id="IPR036179">
    <property type="entry name" value="Ig-like_dom_sf"/>
</dbReference>
<dbReference type="Proteomes" id="UP000677054">
    <property type="component" value="Unassembled WGS sequence"/>
</dbReference>
<dbReference type="Pfam" id="PF08205">
    <property type="entry name" value="C2-set_2"/>
    <property type="match status" value="3"/>
</dbReference>
<protein>
    <recommendedName>
        <fullName evidence="13">Nephrin</fullName>
    </recommendedName>
</protein>
<dbReference type="InterPro" id="IPR036116">
    <property type="entry name" value="FN3_sf"/>
</dbReference>
<dbReference type="InterPro" id="IPR003598">
    <property type="entry name" value="Ig_sub2"/>
</dbReference>
<feature type="non-terminal residue" evidence="11">
    <location>
        <position position="1"/>
    </location>
</feature>
<dbReference type="PROSITE" id="PS50853">
    <property type="entry name" value="FN3"/>
    <property type="match status" value="1"/>
</dbReference>
<accession>A0A7R8WZE0</accession>
<proteinExistence type="predicted"/>
<evidence type="ECO:0000256" key="5">
    <source>
        <dbReference type="ARBA" id="ARBA00023180"/>
    </source>
</evidence>
<dbReference type="GO" id="GO:0005911">
    <property type="term" value="C:cell-cell junction"/>
    <property type="evidence" value="ECO:0007669"/>
    <property type="project" value="TreeGrafter"/>
</dbReference>
<feature type="domain" description="Ig-like" evidence="9">
    <location>
        <begin position="650"/>
        <end position="745"/>
    </location>
</feature>
<dbReference type="InterPro" id="IPR007110">
    <property type="entry name" value="Ig-like_dom"/>
</dbReference>
<gene>
    <name evidence="11" type="ORF">DSTB1V02_LOCUS1089</name>
</gene>
<keyword evidence="8" id="KW-0812">Transmembrane</keyword>
<feature type="transmembrane region" description="Helical" evidence="8">
    <location>
        <begin position="1036"/>
        <end position="1060"/>
    </location>
</feature>
<dbReference type="Pfam" id="PF00041">
    <property type="entry name" value="fn3"/>
    <property type="match status" value="1"/>
</dbReference>
<keyword evidence="8" id="KW-1133">Transmembrane helix</keyword>
<keyword evidence="3 8" id="KW-0472">Membrane</keyword>
<feature type="transmembrane region" description="Helical" evidence="8">
    <location>
        <begin position="983"/>
        <end position="1007"/>
    </location>
</feature>
<dbReference type="PANTHER" id="PTHR11640:SF31">
    <property type="entry name" value="IRREGULAR CHIASM C-ROUGHEST PROTEIN-RELATED"/>
    <property type="match status" value="1"/>
</dbReference>
<dbReference type="InterPro" id="IPR013098">
    <property type="entry name" value="Ig_I-set"/>
</dbReference>
<feature type="compositionally biased region" description="Basic and acidic residues" evidence="7">
    <location>
        <begin position="1110"/>
        <end position="1121"/>
    </location>
</feature>
<evidence type="ECO:0000259" key="10">
    <source>
        <dbReference type="PROSITE" id="PS50853"/>
    </source>
</evidence>
<evidence type="ECO:0000256" key="8">
    <source>
        <dbReference type="SAM" id="Phobius"/>
    </source>
</evidence>
<dbReference type="Pfam" id="PF07679">
    <property type="entry name" value="I-set"/>
    <property type="match status" value="2"/>
</dbReference>
<dbReference type="SMART" id="SM00408">
    <property type="entry name" value="IGc2"/>
    <property type="match status" value="5"/>
</dbReference>
<dbReference type="InterPro" id="IPR003961">
    <property type="entry name" value="FN3_dom"/>
</dbReference>
<dbReference type="FunFam" id="2.60.40.10:FF:000032">
    <property type="entry name" value="palladin isoform X1"/>
    <property type="match status" value="1"/>
</dbReference>
<feature type="compositionally biased region" description="Pro residues" evidence="7">
    <location>
        <begin position="1258"/>
        <end position="1267"/>
    </location>
</feature>
<dbReference type="InterPro" id="IPR051275">
    <property type="entry name" value="Cell_adhesion_signaling"/>
</dbReference>
<dbReference type="Gene3D" id="2.60.40.10">
    <property type="entry name" value="Immunoglobulins"/>
    <property type="match status" value="9"/>
</dbReference>
<feature type="compositionally biased region" description="Polar residues" evidence="7">
    <location>
        <begin position="1094"/>
        <end position="1109"/>
    </location>
</feature>
<dbReference type="Pfam" id="PF13927">
    <property type="entry name" value="Ig_3"/>
    <property type="match status" value="2"/>
</dbReference>
<evidence type="ECO:0000313" key="12">
    <source>
        <dbReference type="Proteomes" id="UP000677054"/>
    </source>
</evidence>
<comment type="subcellular location">
    <subcellularLocation>
        <location evidence="1">Membrane</location>
        <topology evidence="1">Single-pass type I membrane protein</topology>
    </subcellularLocation>
</comment>
<dbReference type="GO" id="GO:0005886">
    <property type="term" value="C:plasma membrane"/>
    <property type="evidence" value="ECO:0007669"/>
    <property type="project" value="TreeGrafter"/>
</dbReference>
<feature type="domain" description="Ig-like" evidence="9">
    <location>
        <begin position="139"/>
        <end position="233"/>
    </location>
</feature>
<dbReference type="EMBL" id="LR899612">
    <property type="protein sequence ID" value="CAD7241087.1"/>
    <property type="molecule type" value="Genomic_DNA"/>
</dbReference>
<dbReference type="GO" id="GO:0009653">
    <property type="term" value="P:anatomical structure morphogenesis"/>
    <property type="evidence" value="ECO:0007669"/>
    <property type="project" value="UniProtKB-ARBA"/>
</dbReference>
<feature type="compositionally biased region" description="Pro residues" evidence="7">
    <location>
        <begin position="1144"/>
        <end position="1157"/>
    </location>
</feature>
<feature type="domain" description="Ig-like" evidence="9">
    <location>
        <begin position="558"/>
        <end position="645"/>
    </location>
</feature>
<reference evidence="11" key="1">
    <citation type="submission" date="2020-11" db="EMBL/GenBank/DDBJ databases">
        <authorList>
            <person name="Tran Van P."/>
        </authorList>
    </citation>
    <scope>NUCLEOTIDE SEQUENCE</scope>
</reference>
<evidence type="ECO:0000256" key="4">
    <source>
        <dbReference type="ARBA" id="ARBA00023157"/>
    </source>
</evidence>
<feature type="region of interest" description="Disordered" evidence="7">
    <location>
        <begin position="1"/>
        <end position="89"/>
    </location>
</feature>
<feature type="region of interest" description="Disordered" evidence="7">
    <location>
        <begin position="1252"/>
        <end position="1274"/>
    </location>
</feature>
<feature type="region of interest" description="Disordered" evidence="7">
    <location>
        <begin position="1200"/>
        <end position="1222"/>
    </location>
</feature>
<dbReference type="SUPFAM" id="SSF49265">
    <property type="entry name" value="Fibronectin type III"/>
    <property type="match status" value="1"/>
</dbReference>
<evidence type="ECO:0000313" key="11">
    <source>
        <dbReference type="EMBL" id="CAD7241087.1"/>
    </source>
</evidence>
<feature type="domain" description="Fibronectin type-III" evidence="10">
    <location>
        <begin position="861"/>
        <end position="957"/>
    </location>
</feature>
<dbReference type="SUPFAM" id="SSF48726">
    <property type="entry name" value="Immunoglobulin"/>
    <property type="match status" value="7"/>
</dbReference>
<feature type="compositionally biased region" description="Basic and acidic residues" evidence="7">
    <location>
        <begin position="27"/>
        <end position="38"/>
    </location>
</feature>
<evidence type="ECO:0000256" key="7">
    <source>
        <dbReference type="SAM" id="MobiDB-lite"/>
    </source>
</evidence>
<dbReference type="InterPro" id="IPR013783">
    <property type="entry name" value="Ig-like_fold"/>
</dbReference>
<feature type="domain" description="Ig-like" evidence="9">
    <location>
        <begin position="442"/>
        <end position="545"/>
    </location>
</feature>
<feature type="region of interest" description="Disordered" evidence="7">
    <location>
        <begin position="1143"/>
        <end position="1171"/>
    </location>
</feature>
<evidence type="ECO:0000259" key="9">
    <source>
        <dbReference type="PROSITE" id="PS50835"/>
    </source>
</evidence>
<name>A0A7R8WZE0_9CRUS</name>
<organism evidence="11">
    <name type="scientific">Darwinula stevensoni</name>
    <dbReference type="NCBI Taxonomy" id="69355"/>
    <lineage>
        <taxon>Eukaryota</taxon>
        <taxon>Metazoa</taxon>
        <taxon>Ecdysozoa</taxon>
        <taxon>Arthropoda</taxon>
        <taxon>Crustacea</taxon>
        <taxon>Oligostraca</taxon>
        <taxon>Ostracoda</taxon>
        <taxon>Podocopa</taxon>
        <taxon>Podocopida</taxon>
        <taxon>Darwinulocopina</taxon>
        <taxon>Darwinuloidea</taxon>
        <taxon>Darwinulidae</taxon>
        <taxon>Darwinula</taxon>
    </lineage>
</organism>
<dbReference type="SMART" id="SM00409">
    <property type="entry name" value="IG"/>
    <property type="match status" value="7"/>
</dbReference>
<feature type="domain" description="Ig-like" evidence="9">
    <location>
        <begin position="342"/>
        <end position="437"/>
    </location>
</feature>
<evidence type="ECO:0000256" key="6">
    <source>
        <dbReference type="ARBA" id="ARBA00023319"/>
    </source>
</evidence>
<feature type="compositionally biased region" description="Low complexity" evidence="7">
    <location>
        <begin position="1070"/>
        <end position="1087"/>
    </location>
</feature>
<feature type="region of interest" description="Disordered" evidence="7">
    <location>
        <begin position="1067"/>
        <end position="1128"/>
    </location>
</feature>
<dbReference type="EMBL" id="CAJPEV010000095">
    <property type="protein sequence ID" value="CAG0880471.1"/>
    <property type="molecule type" value="Genomic_DNA"/>
</dbReference>
<evidence type="ECO:0000256" key="1">
    <source>
        <dbReference type="ARBA" id="ARBA00004479"/>
    </source>
</evidence>
<dbReference type="InterPro" id="IPR013162">
    <property type="entry name" value="CD80_C2-set"/>
</dbReference>
<feature type="compositionally biased region" description="Basic and acidic residues" evidence="7">
    <location>
        <begin position="54"/>
        <end position="88"/>
    </location>
</feature>
<feature type="domain" description="Ig-like" evidence="9">
    <location>
        <begin position="238"/>
        <end position="331"/>
    </location>
</feature>
<evidence type="ECO:0000256" key="2">
    <source>
        <dbReference type="ARBA" id="ARBA00022737"/>
    </source>
</evidence>
<keyword evidence="12" id="KW-1185">Reference proteome</keyword>
<dbReference type="CDD" id="cd00063">
    <property type="entry name" value="FN3"/>
    <property type="match status" value="1"/>
</dbReference>
<dbReference type="CDD" id="cd00096">
    <property type="entry name" value="Ig"/>
    <property type="match status" value="1"/>
</dbReference>